<proteinExistence type="predicted"/>
<dbReference type="GO" id="GO:0016757">
    <property type="term" value="F:glycosyltransferase activity"/>
    <property type="evidence" value="ECO:0007669"/>
    <property type="project" value="UniProtKB-KW"/>
</dbReference>
<dbReference type="Gene3D" id="3.40.50.2000">
    <property type="entry name" value="Glycogen Phosphorylase B"/>
    <property type="match status" value="2"/>
</dbReference>
<gene>
    <name evidence="2" type="ORF">ACFSRY_17400</name>
</gene>
<evidence type="ECO:0000313" key="3">
    <source>
        <dbReference type="Proteomes" id="UP001597544"/>
    </source>
</evidence>
<dbReference type="PANTHER" id="PTHR45947:SF3">
    <property type="entry name" value="SULFOQUINOVOSYL TRANSFERASE SQD2"/>
    <property type="match status" value="1"/>
</dbReference>
<accession>A0ABW5IPS3</accession>
<dbReference type="EMBL" id="JBHULU010000021">
    <property type="protein sequence ID" value="MFD2515654.1"/>
    <property type="molecule type" value="Genomic_DNA"/>
</dbReference>
<sequence length="386" mass="43785">MKQERIAIISTHPIQYNAPLFNLLASQPILDVKVFYTLGTSYADLKDRGFGKKIEWDVPLLDGYNYKFLKNSSIKPGTAHFNGVINPDIIDEIDAFTPTAILVYGWSFSSHLKVLRYYKGKVPVFFRGDSTLFKDKTGIRKFFRKLFLTWVYSFVDKAFYVGTNNKQYYLRYGVKEKELIFAPHAIDNERFSKDILFMSESKSIRRNLGIKESDIVFAFIGKFETVKNPLLLLDAFRKLKEDNLCLLFVGNGPLEEELKSGATGISNIYFLPFQNQKIIPAIYRVADVFVLPSLSETWGLAVNEAMACGLPVVVSDNVGCAVDLVQEGKNGYIFKSGNVLSLTGKLEKCIDKPKSELKQMGIVSRSIVNRWTYEKTCNAILETLVE</sequence>
<dbReference type="CDD" id="cd03801">
    <property type="entry name" value="GT4_PimA-like"/>
    <property type="match status" value="1"/>
</dbReference>
<keyword evidence="2" id="KW-0328">Glycosyltransferase</keyword>
<dbReference type="PANTHER" id="PTHR45947">
    <property type="entry name" value="SULFOQUINOVOSYL TRANSFERASE SQD2"/>
    <property type="match status" value="1"/>
</dbReference>
<dbReference type="InterPro" id="IPR050194">
    <property type="entry name" value="Glycosyltransferase_grp1"/>
</dbReference>
<protein>
    <submittedName>
        <fullName evidence="2">Glycosyltransferase family 4 protein</fullName>
        <ecNumber evidence="2">2.4.-.-</ecNumber>
    </submittedName>
</protein>
<name>A0ABW5IPS3_9BACT</name>
<keyword evidence="3" id="KW-1185">Reference proteome</keyword>
<dbReference type="InterPro" id="IPR001296">
    <property type="entry name" value="Glyco_trans_1"/>
</dbReference>
<dbReference type="EC" id="2.4.-.-" evidence="2"/>
<keyword evidence="2" id="KW-0808">Transferase</keyword>
<dbReference type="Proteomes" id="UP001597544">
    <property type="component" value="Unassembled WGS sequence"/>
</dbReference>
<evidence type="ECO:0000259" key="1">
    <source>
        <dbReference type="Pfam" id="PF00534"/>
    </source>
</evidence>
<dbReference type="RefSeq" id="WP_377510819.1">
    <property type="nucleotide sequence ID" value="NZ_JBHULU010000021.1"/>
</dbReference>
<evidence type="ECO:0000313" key="2">
    <source>
        <dbReference type="EMBL" id="MFD2515654.1"/>
    </source>
</evidence>
<comment type="caution">
    <text evidence="2">The sequence shown here is derived from an EMBL/GenBank/DDBJ whole genome shotgun (WGS) entry which is preliminary data.</text>
</comment>
<feature type="domain" description="Glycosyl transferase family 1" evidence="1">
    <location>
        <begin position="202"/>
        <end position="356"/>
    </location>
</feature>
<dbReference type="Pfam" id="PF00534">
    <property type="entry name" value="Glycos_transf_1"/>
    <property type="match status" value="1"/>
</dbReference>
<dbReference type="SUPFAM" id="SSF53756">
    <property type="entry name" value="UDP-Glycosyltransferase/glycogen phosphorylase"/>
    <property type="match status" value="1"/>
</dbReference>
<reference evidence="3" key="1">
    <citation type="journal article" date="2019" name="Int. J. Syst. Evol. Microbiol.">
        <title>The Global Catalogue of Microorganisms (GCM) 10K type strain sequencing project: providing services to taxonomists for standard genome sequencing and annotation.</title>
        <authorList>
            <consortium name="The Broad Institute Genomics Platform"/>
            <consortium name="The Broad Institute Genome Sequencing Center for Infectious Disease"/>
            <person name="Wu L."/>
            <person name="Ma J."/>
        </authorList>
    </citation>
    <scope>NUCLEOTIDE SEQUENCE [LARGE SCALE GENOMIC DNA]</scope>
    <source>
        <strain evidence="3">KCTC 42498</strain>
    </source>
</reference>
<organism evidence="2 3">
    <name type="scientific">Pontibacter locisalis</name>
    <dbReference type="NCBI Taxonomy" id="1719035"/>
    <lineage>
        <taxon>Bacteria</taxon>
        <taxon>Pseudomonadati</taxon>
        <taxon>Bacteroidota</taxon>
        <taxon>Cytophagia</taxon>
        <taxon>Cytophagales</taxon>
        <taxon>Hymenobacteraceae</taxon>
        <taxon>Pontibacter</taxon>
    </lineage>
</organism>